<organism evidence="1 2">
    <name type="scientific">Staurois parvus</name>
    <dbReference type="NCBI Taxonomy" id="386267"/>
    <lineage>
        <taxon>Eukaryota</taxon>
        <taxon>Metazoa</taxon>
        <taxon>Chordata</taxon>
        <taxon>Craniata</taxon>
        <taxon>Vertebrata</taxon>
        <taxon>Euteleostomi</taxon>
        <taxon>Amphibia</taxon>
        <taxon>Batrachia</taxon>
        <taxon>Anura</taxon>
        <taxon>Neobatrachia</taxon>
        <taxon>Ranoidea</taxon>
        <taxon>Ranidae</taxon>
        <taxon>Staurois</taxon>
    </lineage>
</organism>
<reference evidence="1" key="1">
    <citation type="submission" date="2023-05" db="EMBL/GenBank/DDBJ databases">
        <authorList>
            <person name="Stuckert A."/>
        </authorList>
    </citation>
    <scope>NUCLEOTIDE SEQUENCE</scope>
</reference>
<dbReference type="EMBL" id="CATNWA010017951">
    <property type="protein sequence ID" value="CAI9604293.1"/>
    <property type="molecule type" value="Genomic_DNA"/>
</dbReference>
<evidence type="ECO:0000313" key="2">
    <source>
        <dbReference type="Proteomes" id="UP001162483"/>
    </source>
</evidence>
<protein>
    <submittedName>
        <fullName evidence="1">Uncharacterized protein</fullName>
    </submittedName>
</protein>
<dbReference type="Proteomes" id="UP001162483">
    <property type="component" value="Unassembled WGS sequence"/>
</dbReference>
<keyword evidence="2" id="KW-1185">Reference proteome</keyword>
<feature type="non-terminal residue" evidence="1">
    <location>
        <position position="50"/>
    </location>
</feature>
<comment type="caution">
    <text evidence="1">The sequence shown here is derived from an EMBL/GenBank/DDBJ whole genome shotgun (WGS) entry which is preliminary data.</text>
</comment>
<sequence>MLAGKGLTFRGNQGVTVICVPNNVQCVSPPCQPLYTALHGCEQHSHAKQY</sequence>
<gene>
    <name evidence="1" type="ORF">SPARVUS_LOCUS13436837</name>
</gene>
<accession>A0ABN9G9X1</accession>
<proteinExistence type="predicted"/>
<name>A0ABN9G9X1_9NEOB</name>
<evidence type="ECO:0000313" key="1">
    <source>
        <dbReference type="EMBL" id="CAI9604293.1"/>
    </source>
</evidence>